<protein>
    <recommendedName>
        <fullName evidence="4">Chloroplast lumen common family protein</fullName>
    </recommendedName>
</protein>
<name>A0A9Q0JVV1_9MAGN</name>
<accession>A0A9Q0JVV1</accession>
<dbReference type="SMART" id="SM00028">
    <property type="entry name" value="TPR"/>
    <property type="match status" value="3"/>
</dbReference>
<dbReference type="Pfam" id="PF13174">
    <property type="entry name" value="TPR_6"/>
    <property type="match status" value="1"/>
</dbReference>
<reference evidence="2" key="1">
    <citation type="journal article" date="2023" name="Plant J.">
        <title>The genome of the king protea, Protea cynaroides.</title>
        <authorList>
            <person name="Chang J."/>
            <person name="Duong T.A."/>
            <person name="Schoeman C."/>
            <person name="Ma X."/>
            <person name="Roodt D."/>
            <person name="Barker N."/>
            <person name="Li Z."/>
            <person name="Van de Peer Y."/>
            <person name="Mizrachi E."/>
        </authorList>
    </citation>
    <scope>NUCLEOTIDE SEQUENCE</scope>
    <source>
        <tissue evidence="2">Young leaves</tissue>
    </source>
</reference>
<evidence type="ECO:0000313" key="2">
    <source>
        <dbReference type="EMBL" id="KAJ4953671.1"/>
    </source>
</evidence>
<dbReference type="OrthoDB" id="2012659at2759"/>
<dbReference type="InterPro" id="IPR019734">
    <property type="entry name" value="TPR_rpt"/>
</dbReference>
<comment type="caution">
    <text evidence="2">The sequence shown here is derived from an EMBL/GenBank/DDBJ whole genome shotgun (WGS) entry which is preliminary data.</text>
</comment>
<keyword evidence="3" id="KW-1185">Reference proteome</keyword>
<feature type="region of interest" description="Disordered" evidence="1">
    <location>
        <begin position="126"/>
        <end position="147"/>
    </location>
</feature>
<dbReference type="GO" id="GO:0009535">
    <property type="term" value="C:chloroplast thylakoid membrane"/>
    <property type="evidence" value="ECO:0007669"/>
    <property type="project" value="TreeGrafter"/>
</dbReference>
<organism evidence="2 3">
    <name type="scientific">Protea cynaroides</name>
    <dbReference type="NCBI Taxonomy" id="273540"/>
    <lineage>
        <taxon>Eukaryota</taxon>
        <taxon>Viridiplantae</taxon>
        <taxon>Streptophyta</taxon>
        <taxon>Embryophyta</taxon>
        <taxon>Tracheophyta</taxon>
        <taxon>Spermatophyta</taxon>
        <taxon>Magnoliopsida</taxon>
        <taxon>Proteales</taxon>
        <taxon>Proteaceae</taxon>
        <taxon>Protea</taxon>
    </lineage>
</organism>
<dbReference type="AlphaFoldDB" id="A0A9Q0JVV1"/>
<evidence type="ECO:0008006" key="4">
    <source>
        <dbReference type="Google" id="ProtNLM"/>
    </source>
</evidence>
<dbReference type="Gene3D" id="1.25.40.10">
    <property type="entry name" value="Tetratricopeptide repeat domain"/>
    <property type="match status" value="1"/>
</dbReference>
<sequence>MDCLSVGNFSLCSQTSSVNLKFPRLGFSYGPKVTLSSSVHRTQLQKSLPFPSQLRASNPQLGGLHSLPYFSLPHLLHVPRLNGSRVCSIFAPENSTFKLQANRIAALIVWSLIFLGNLNSRPVLAMPTTQNSTSSVPGDERRDIKNDQNDNEDMYLKILEKNPRDVEALKVVLYAKMRKRKTKEAVEYVEKLIDIEPKEIEWRLLQALVYEMMGHLSKAKRLFKQILEKRPVLLKALHGLAMVMHKNHEDQAVFDMLDKALNLAQREKRVTEERNIRILIAQMHVVKGNLEEGLKKFQDLVNDNPRDFRPYLCQGIIYSLQGKKEEAQEQFETYRSLVPEEFPQRGFLDDVEVKSNHQYADKICWVDEFKVRHHYQRLEEKLEHKSYLLRMFWLEEQLNSQQNHKQ</sequence>
<proteinExistence type="predicted"/>
<dbReference type="PANTHER" id="PTHR26312:SF137">
    <property type="entry name" value="OS05G0182100 PROTEIN"/>
    <property type="match status" value="1"/>
</dbReference>
<evidence type="ECO:0000313" key="3">
    <source>
        <dbReference type="Proteomes" id="UP001141806"/>
    </source>
</evidence>
<dbReference type="SUPFAM" id="SSF48452">
    <property type="entry name" value="TPR-like"/>
    <property type="match status" value="1"/>
</dbReference>
<evidence type="ECO:0000256" key="1">
    <source>
        <dbReference type="SAM" id="MobiDB-lite"/>
    </source>
</evidence>
<gene>
    <name evidence="2" type="ORF">NE237_030503</name>
</gene>
<dbReference type="PANTHER" id="PTHR26312">
    <property type="entry name" value="TETRATRICOPEPTIDE REPEAT PROTEIN 5"/>
    <property type="match status" value="1"/>
</dbReference>
<feature type="compositionally biased region" description="Basic and acidic residues" evidence="1">
    <location>
        <begin position="138"/>
        <end position="147"/>
    </location>
</feature>
<dbReference type="Proteomes" id="UP001141806">
    <property type="component" value="Unassembled WGS sequence"/>
</dbReference>
<feature type="compositionally biased region" description="Polar residues" evidence="1">
    <location>
        <begin position="127"/>
        <end position="136"/>
    </location>
</feature>
<dbReference type="EMBL" id="JAMYWD010000012">
    <property type="protein sequence ID" value="KAJ4953671.1"/>
    <property type="molecule type" value="Genomic_DNA"/>
</dbReference>
<dbReference type="InterPro" id="IPR011990">
    <property type="entry name" value="TPR-like_helical_dom_sf"/>
</dbReference>